<comment type="caution">
    <text evidence="3">The sequence shown here is derived from an EMBL/GenBank/DDBJ whole genome shotgun (WGS) entry which is preliminary data.</text>
</comment>
<dbReference type="EMBL" id="NAJL01000050">
    <property type="protein sequence ID" value="TKA23877.1"/>
    <property type="molecule type" value="Genomic_DNA"/>
</dbReference>
<dbReference type="Proteomes" id="UP000308549">
    <property type="component" value="Unassembled WGS sequence"/>
</dbReference>
<gene>
    <name evidence="3" type="ORF">B0A50_07012</name>
</gene>
<protein>
    <recommendedName>
        <fullName evidence="2">Gfd2/YDR514C-like C-terminal domain-containing protein</fullName>
    </recommendedName>
</protein>
<dbReference type="InterPro" id="IPR012337">
    <property type="entry name" value="RNaseH-like_sf"/>
</dbReference>
<evidence type="ECO:0000256" key="1">
    <source>
        <dbReference type="SAM" id="MobiDB-lite"/>
    </source>
</evidence>
<reference evidence="3 4" key="1">
    <citation type="submission" date="2017-03" db="EMBL/GenBank/DDBJ databases">
        <title>Genomes of endolithic fungi from Antarctica.</title>
        <authorList>
            <person name="Coleine C."/>
            <person name="Masonjones S."/>
            <person name="Stajich J.E."/>
        </authorList>
    </citation>
    <scope>NUCLEOTIDE SEQUENCE [LARGE SCALE GENOMIC DNA]</scope>
    <source>
        <strain evidence="3 4">CCFEE 6315</strain>
    </source>
</reference>
<dbReference type="OrthoDB" id="5953249at2759"/>
<accession>A0A4U0TPI6</accession>
<dbReference type="InterPro" id="IPR048519">
    <property type="entry name" value="Gfd2/YDR514C-like_C"/>
</dbReference>
<dbReference type="PANTHER" id="PTHR28083:SF1">
    <property type="entry name" value="GOOD FOR FULL DBP5 ACTIVITY PROTEIN 2"/>
    <property type="match status" value="1"/>
</dbReference>
<evidence type="ECO:0000313" key="4">
    <source>
        <dbReference type="Proteomes" id="UP000308549"/>
    </source>
</evidence>
<evidence type="ECO:0000259" key="2">
    <source>
        <dbReference type="Pfam" id="PF21762"/>
    </source>
</evidence>
<feature type="compositionally biased region" description="Basic and acidic residues" evidence="1">
    <location>
        <begin position="588"/>
        <end position="599"/>
    </location>
</feature>
<name>A0A4U0TPI6_9PEZI</name>
<dbReference type="AlphaFoldDB" id="A0A4U0TPI6"/>
<sequence>MMPSLNPMDRFKSLIGGEENLPPKTSPPPKPQPEEEEEPAPQNEVFDRLLSVEQVIGENAGPRPEQCVQLGVQPITPITAKPSQDVMSEELSLDSRAGEPAPQGMSFSPFLAVTKFCYKFVSEDYRQPLATAFFDANKIWSREWDLYYVHSGYYPGYRAVTFVPEHQLQTLLDEINQAFPRADIKLTDELRAEGLTVDFDDLPEELRPRWLGRSRSREQHDTWMFSLPQPKSAADSDMADSDLKKFREMMEKAAEVSKAKSKAKKKAQSHESTLRKVLSGKQVLRAQRYLGLLPKTEEDLIGGVSNLSISAIDQAKPPPYPFEQDAIIIAIDCEAYERTPKVVTEIGLATIDTRDLQGQAPGEAGVDWHKHIRPRHFRISEHKHLVNHLYCKGAPDQFDYGQSEFIDQQHIASELTKCFHQPYSKREADGSLSLAGWTDGVEEKRNIILLGHDLTQDITYLHSIGFSVTNRGNLLEALDSAEMFRAYTRDANITTLSNVCYHFDLVTWHPHNAGNDAVHTVWGFLAVAVKDAAQRGDDALDKERALRADARTNRMVEKAKKKGERDAREWAALEDDDGDGGPAVAPNEKYELRKAKDGRAIFGPAKPPSPSASGGLFTEGGAPLDV</sequence>
<feature type="compositionally biased region" description="Basic and acidic residues" evidence="1">
    <location>
        <begin position="557"/>
        <end position="571"/>
    </location>
</feature>
<dbReference type="Pfam" id="PF21762">
    <property type="entry name" value="DEDDh_C"/>
    <property type="match status" value="1"/>
</dbReference>
<dbReference type="GO" id="GO:0005634">
    <property type="term" value="C:nucleus"/>
    <property type="evidence" value="ECO:0007669"/>
    <property type="project" value="TreeGrafter"/>
</dbReference>
<organism evidence="3 4">
    <name type="scientific">Salinomyces thailandicus</name>
    <dbReference type="NCBI Taxonomy" id="706561"/>
    <lineage>
        <taxon>Eukaryota</taxon>
        <taxon>Fungi</taxon>
        <taxon>Dikarya</taxon>
        <taxon>Ascomycota</taxon>
        <taxon>Pezizomycotina</taxon>
        <taxon>Dothideomycetes</taxon>
        <taxon>Dothideomycetidae</taxon>
        <taxon>Mycosphaerellales</taxon>
        <taxon>Teratosphaeriaceae</taxon>
        <taxon>Salinomyces</taxon>
    </lineage>
</organism>
<dbReference type="InterPro" id="IPR040151">
    <property type="entry name" value="Gfd2/YDR514C-like"/>
</dbReference>
<feature type="region of interest" description="Disordered" evidence="1">
    <location>
        <begin position="1"/>
        <end position="45"/>
    </location>
</feature>
<dbReference type="PANTHER" id="PTHR28083">
    <property type="entry name" value="GOOD FOR FULL DBP5 ACTIVITY PROTEIN 2"/>
    <property type="match status" value="1"/>
</dbReference>
<feature type="domain" description="Gfd2/YDR514C-like C-terminal" evidence="2">
    <location>
        <begin position="327"/>
        <end position="525"/>
    </location>
</feature>
<dbReference type="SUPFAM" id="SSF53098">
    <property type="entry name" value="Ribonuclease H-like"/>
    <property type="match status" value="1"/>
</dbReference>
<keyword evidence="4" id="KW-1185">Reference proteome</keyword>
<evidence type="ECO:0000313" key="3">
    <source>
        <dbReference type="EMBL" id="TKA23877.1"/>
    </source>
</evidence>
<feature type="region of interest" description="Disordered" evidence="1">
    <location>
        <begin position="557"/>
        <end position="626"/>
    </location>
</feature>
<proteinExistence type="predicted"/>